<name>A0A8J6ARA0_9EUKA</name>
<evidence type="ECO:0008006" key="3">
    <source>
        <dbReference type="Google" id="ProtNLM"/>
    </source>
</evidence>
<evidence type="ECO:0000313" key="2">
    <source>
        <dbReference type="Proteomes" id="UP000717585"/>
    </source>
</evidence>
<proteinExistence type="predicted"/>
<dbReference type="OrthoDB" id="7462124at2759"/>
<evidence type="ECO:0000313" key="1">
    <source>
        <dbReference type="EMBL" id="KAG9391933.1"/>
    </source>
</evidence>
<dbReference type="PANTHER" id="PTHR33050:SF7">
    <property type="entry name" value="RIBONUCLEASE H"/>
    <property type="match status" value="1"/>
</dbReference>
<dbReference type="CDD" id="cd09275">
    <property type="entry name" value="RNase_HI_RT_DIRS1"/>
    <property type="match status" value="1"/>
</dbReference>
<dbReference type="InterPro" id="IPR052055">
    <property type="entry name" value="Hepadnavirus_pol/RT"/>
</dbReference>
<dbReference type="InterPro" id="IPR043502">
    <property type="entry name" value="DNA/RNA_pol_sf"/>
</dbReference>
<accession>A0A8J6ARA0</accession>
<gene>
    <name evidence="1" type="ORF">J8273_6781</name>
</gene>
<dbReference type="SUPFAM" id="SSF56672">
    <property type="entry name" value="DNA/RNA polymerases"/>
    <property type="match status" value="1"/>
</dbReference>
<keyword evidence="2" id="KW-1185">Reference proteome</keyword>
<sequence>MASLGVIPSLKKSQLTPTRSIEYLGVVLDTSTDSMRLSEDKSAHYRQHLQEALVQGRLRARDWANLLGKLAFFSSTAHAALLRLRPLQAVKPSDYITVTTELRALLEPWDEVLRQRPSRPFAELRSLWGMQGDLQVTVATDASGQGWGASLYQGAASRTAQGHFPRDVQDSNICVKELYAIWQGVLMVPAQRGNANLTVFTDNTAAKSWVNRQGLTRAGPVS</sequence>
<dbReference type="AlphaFoldDB" id="A0A8J6ARA0"/>
<comment type="caution">
    <text evidence="1">The sequence shown here is derived from an EMBL/GenBank/DDBJ whole genome shotgun (WGS) entry which is preliminary data.</text>
</comment>
<dbReference type="EMBL" id="JAHDYR010000043">
    <property type="protein sequence ID" value="KAG9391933.1"/>
    <property type="molecule type" value="Genomic_DNA"/>
</dbReference>
<dbReference type="Proteomes" id="UP000717585">
    <property type="component" value="Unassembled WGS sequence"/>
</dbReference>
<dbReference type="PANTHER" id="PTHR33050">
    <property type="entry name" value="REVERSE TRANSCRIPTASE DOMAIN-CONTAINING PROTEIN"/>
    <property type="match status" value="1"/>
</dbReference>
<reference evidence="1" key="1">
    <citation type="submission" date="2021-05" db="EMBL/GenBank/DDBJ databases">
        <title>A free-living protist that lacks canonical eukaryotic 1 DNA replication and segregation systems.</title>
        <authorList>
            <person name="Salas-Leiva D.E."/>
            <person name="Tromer E.C."/>
            <person name="Curtis B.A."/>
            <person name="Jerlstrom-Hultqvist J."/>
            <person name="Kolisko M."/>
            <person name="Yi Z."/>
            <person name="Salas-Leiva J.S."/>
            <person name="Gallot-Lavallee L."/>
            <person name="Kops G.J.P.L."/>
            <person name="Archibald J.M."/>
            <person name="Simpson A.G.B."/>
            <person name="Roger A.J."/>
        </authorList>
    </citation>
    <scope>NUCLEOTIDE SEQUENCE</scope>
    <source>
        <strain evidence="1">BICM</strain>
    </source>
</reference>
<organism evidence="1 2">
    <name type="scientific">Carpediemonas membranifera</name>
    <dbReference type="NCBI Taxonomy" id="201153"/>
    <lineage>
        <taxon>Eukaryota</taxon>
        <taxon>Metamonada</taxon>
        <taxon>Carpediemonas-like organisms</taxon>
        <taxon>Carpediemonas</taxon>
    </lineage>
</organism>
<protein>
    <recommendedName>
        <fullName evidence="3">Reverse transcriptase RNase H-like domain-containing protein</fullName>
    </recommendedName>
</protein>